<evidence type="ECO:0000256" key="8">
    <source>
        <dbReference type="ARBA" id="ARBA00022741"/>
    </source>
</evidence>
<gene>
    <name evidence="13" type="primary">gmk</name>
    <name evidence="15" type="ORF">SAMN03080610_01373</name>
</gene>
<evidence type="ECO:0000256" key="9">
    <source>
        <dbReference type="ARBA" id="ARBA00022777"/>
    </source>
</evidence>
<evidence type="ECO:0000256" key="10">
    <source>
        <dbReference type="ARBA" id="ARBA00022840"/>
    </source>
</evidence>
<keyword evidence="8 13" id="KW-0547">Nucleotide-binding</keyword>
<keyword evidence="7 13" id="KW-0808">Transferase</keyword>
<dbReference type="InterPro" id="IPR027417">
    <property type="entry name" value="P-loop_NTPase"/>
</dbReference>
<dbReference type="PANTHER" id="PTHR23117:SF13">
    <property type="entry name" value="GUANYLATE KINASE"/>
    <property type="match status" value="1"/>
</dbReference>
<dbReference type="PROSITE" id="PS00856">
    <property type="entry name" value="GUANYLATE_KINASE_1"/>
    <property type="match status" value="1"/>
</dbReference>
<dbReference type="CDD" id="cd00071">
    <property type="entry name" value="GMPK"/>
    <property type="match status" value="1"/>
</dbReference>
<dbReference type="HAMAP" id="MF_00328">
    <property type="entry name" value="Guanylate_kinase"/>
    <property type="match status" value="1"/>
</dbReference>
<dbReference type="PANTHER" id="PTHR23117">
    <property type="entry name" value="GUANYLATE KINASE-RELATED"/>
    <property type="match status" value="1"/>
</dbReference>
<keyword evidence="6 13" id="KW-0963">Cytoplasm</keyword>
<dbReference type="FunFam" id="3.30.63.10:FF:000005">
    <property type="entry name" value="Guanylate kinase"/>
    <property type="match status" value="1"/>
</dbReference>
<dbReference type="STRING" id="1120955.SAMN03080610_01373"/>
<dbReference type="AlphaFoldDB" id="A0A1G5N292"/>
<keyword evidence="10 13" id="KW-0067">ATP-binding</keyword>
<evidence type="ECO:0000256" key="12">
    <source>
        <dbReference type="ARBA" id="ARBA00048594"/>
    </source>
</evidence>
<sequence>MTADPIKLVRRGLMFVLSSPSGAGKSTLARQLLEADSGLELSVSVTTRPRRRSEREGVHYHFIDDVHFNRMVERGDLLEWATVHGNHYGTPIEPVEDALSAGRDVLFDIDWQGTAQIAEKLPDDLVRVFVLPPSMRELKARLERRAEDSRETIGRRLVGSLEEIEQWSRYDYVIVNDDLQRAFEAVKGILTAERLKRDRVLGLRSFVSQLLSEGRDLVDHLQAQDEERSSSS</sequence>
<feature type="binding site" evidence="13">
    <location>
        <begin position="19"/>
        <end position="26"/>
    </location>
    <ligand>
        <name>ATP</name>
        <dbReference type="ChEBI" id="CHEBI:30616"/>
    </ligand>
</feature>
<dbReference type="Gene3D" id="3.40.50.300">
    <property type="entry name" value="P-loop containing nucleotide triphosphate hydrolases"/>
    <property type="match status" value="2"/>
</dbReference>
<dbReference type="GO" id="GO:0005524">
    <property type="term" value="F:ATP binding"/>
    <property type="evidence" value="ECO:0007669"/>
    <property type="project" value="UniProtKB-UniRule"/>
</dbReference>
<evidence type="ECO:0000256" key="4">
    <source>
        <dbReference type="ARBA" id="ARBA00012961"/>
    </source>
</evidence>
<evidence type="ECO:0000313" key="16">
    <source>
        <dbReference type="Proteomes" id="UP000199347"/>
    </source>
</evidence>
<comment type="function">
    <text evidence="1 13">Essential for recycling GMP and indirectly, cGMP.</text>
</comment>
<name>A0A1G5N292_AFIMA</name>
<dbReference type="SUPFAM" id="SSF52540">
    <property type="entry name" value="P-loop containing nucleoside triphosphate hydrolases"/>
    <property type="match status" value="1"/>
</dbReference>
<dbReference type="GO" id="GO:0004385">
    <property type="term" value="F:GMP kinase activity"/>
    <property type="evidence" value="ECO:0007669"/>
    <property type="project" value="UniProtKB-UniRule"/>
</dbReference>
<accession>A0A1G5N292</accession>
<feature type="domain" description="Guanylate kinase-like" evidence="14">
    <location>
        <begin position="12"/>
        <end position="191"/>
    </location>
</feature>
<evidence type="ECO:0000256" key="1">
    <source>
        <dbReference type="ARBA" id="ARBA00003531"/>
    </source>
</evidence>
<evidence type="ECO:0000259" key="14">
    <source>
        <dbReference type="PROSITE" id="PS50052"/>
    </source>
</evidence>
<protein>
    <recommendedName>
        <fullName evidence="5 13">Guanylate kinase</fullName>
        <ecNumber evidence="4 13">2.7.4.8</ecNumber>
    </recommendedName>
    <alternativeName>
        <fullName evidence="11 13">GMP kinase</fullName>
    </alternativeName>
</protein>
<dbReference type="EC" id="2.7.4.8" evidence="4 13"/>
<dbReference type="Pfam" id="PF00625">
    <property type="entry name" value="Guanylate_kin"/>
    <property type="match status" value="1"/>
</dbReference>
<reference evidence="15 16" key="1">
    <citation type="submission" date="2016-10" db="EMBL/GenBank/DDBJ databases">
        <authorList>
            <person name="de Groot N.N."/>
        </authorList>
    </citation>
    <scope>NUCLEOTIDE SEQUENCE [LARGE SCALE GENOMIC DNA]</scope>
    <source>
        <strain evidence="15 16">DSM 2698</strain>
    </source>
</reference>
<dbReference type="InterPro" id="IPR008145">
    <property type="entry name" value="GK/Ca_channel_bsu"/>
</dbReference>
<evidence type="ECO:0000256" key="13">
    <source>
        <dbReference type="HAMAP-Rule" id="MF_00328"/>
    </source>
</evidence>
<evidence type="ECO:0000256" key="7">
    <source>
        <dbReference type="ARBA" id="ARBA00022679"/>
    </source>
</evidence>
<evidence type="ECO:0000256" key="6">
    <source>
        <dbReference type="ARBA" id="ARBA00022490"/>
    </source>
</evidence>
<comment type="similarity">
    <text evidence="3 13">Belongs to the guanylate kinase family.</text>
</comment>
<comment type="subcellular location">
    <subcellularLocation>
        <location evidence="2 13">Cytoplasm</location>
    </subcellularLocation>
</comment>
<dbReference type="Proteomes" id="UP000199347">
    <property type="component" value="Unassembled WGS sequence"/>
</dbReference>
<dbReference type="RefSeq" id="WP_092810892.1">
    <property type="nucleotide sequence ID" value="NZ_FMVW01000002.1"/>
</dbReference>
<evidence type="ECO:0000256" key="5">
    <source>
        <dbReference type="ARBA" id="ARBA00016296"/>
    </source>
</evidence>
<keyword evidence="16" id="KW-1185">Reference proteome</keyword>
<evidence type="ECO:0000313" key="15">
    <source>
        <dbReference type="EMBL" id="SCZ31483.1"/>
    </source>
</evidence>
<evidence type="ECO:0000256" key="2">
    <source>
        <dbReference type="ARBA" id="ARBA00004496"/>
    </source>
</evidence>
<dbReference type="Gene3D" id="3.30.63.10">
    <property type="entry name" value="Guanylate Kinase phosphate binding domain"/>
    <property type="match status" value="1"/>
</dbReference>
<dbReference type="PROSITE" id="PS50052">
    <property type="entry name" value="GUANYLATE_KINASE_2"/>
    <property type="match status" value="1"/>
</dbReference>
<evidence type="ECO:0000256" key="11">
    <source>
        <dbReference type="ARBA" id="ARBA00030128"/>
    </source>
</evidence>
<dbReference type="SMART" id="SM00072">
    <property type="entry name" value="GuKc"/>
    <property type="match status" value="1"/>
</dbReference>
<dbReference type="InterPro" id="IPR017665">
    <property type="entry name" value="Guanylate_kinase"/>
</dbReference>
<evidence type="ECO:0000256" key="3">
    <source>
        <dbReference type="ARBA" id="ARBA00005790"/>
    </source>
</evidence>
<proteinExistence type="inferred from homology"/>
<dbReference type="InterPro" id="IPR008144">
    <property type="entry name" value="Guanylate_kin-like_dom"/>
</dbReference>
<dbReference type="EMBL" id="FMVW01000002">
    <property type="protein sequence ID" value="SCZ31483.1"/>
    <property type="molecule type" value="Genomic_DNA"/>
</dbReference>
<dbReference type="InterPro" id="IPR020590">
    <property type="entry name" value="Guanylate_kinase_CS"/>
</dbReference>
<dbReference type="OrthoDB" id="9808150at2"/>
<comment type="catalytic activity">
    <reaction evidence="12 13">
        <text>GMP + ATP = GDP + ADP</text>
        <dbReference type="Rhea" id="RHEA:20780"/>
        <dbReference type="ChEBI" id="CHEBI:30616"/>
        <dbReference type="ChEBI" id="CHEBI:58115"/>
        <dbReference type="ChEBI" id="CHEBI:58189"/>
        <dbReference type="ChEBI" id="CHEBI:456216"/>
        <dbReference type="EC" id="2.7.4.8"/>
    </reaction>
</comment>
<keyword evidence="9 13" id="KW-0418">Kinase</keyword>
<dbReference type="GO" id="GO:0005829">
    <property type="term" value="C:cytosol"/>
    <property type="evidence" value="ECO:0007669"/>
    <property type="project" value="TreeGrafter"/>
</dbReference>
<organism evidence="15 16">
    <name type="scientific">Afifella marina DSM 2698</name>
    <dbReference type="NCBI Taxonomy" id="1120955"/>
    <lineage>
        <taxon>Bacteria</taxon>
        <taxon>Pseudomonadati</taxon>
        <taxon>Pseudomonadota</taxon>
        <taxon>Alphaproteobacteria</taxon>
        <taxon>Hyphomicrobiales</taxon>
        <taxon>Afifellaceae</taxon>
        <taxon>Afifella</taxon>
    </lineage>
</organism>
<dbReference type="NCBIfam" id="TIGR03263">
    <property type="entry name" value="guanyl_kin"/>
    <property type="match status" value="1"/>
</dbReference>